<evidence type="ECO:0000256" key="4">
    <source>
        <dbReference type="ARBA" id="ARBA00022475"/>
    </source>
</evidence>
<comment type="caution">
    <text evidence="10">The sequence shown here is derived from an EMBL/GenBank/DDBJ whole genome shotgun (WGS) entry which is preliminary data.</text>
</comment>
<keyword evidence="8" id="KW-0472">Membrane</keyword>
<evidence type="ECO:0000256" key="5">
    <source>
        <dbReference type="ARBA" id="ARBA00022741"/>
    </source>
</evidence>
<evidence type="ECO:0000256" key="1">
    <source>
        <dbReference type="ARBA" id="ARBA00004202"/>
    </source>
</evidence>
<dbReference type="InterPro" id="IPR003439">
    <property type="entry name" value="ABC_transporter-like_ATP-bd"/>
</dbReference>
<dbReference type="Proteomes" id="UP000070467">
    <property type="component" value="Unassembled WGS sequence"/>
</dbReference>
<evidence type="ECO:0000256" key="3">
    <source>
        <dbReference type="ARBA" id="ARBA00022448"/>
    </source>
</evidence>
<evidence type="ECO:0000313" key="10">
    <source>
        <dbReference type="EMBL" id="KXB55053.1"/>
    </source>
</evidence>
<proteinExistence type="inferred from homology"/>
<keyword evidence="3" id="KW-0813">Transport</keyword>
<organism evidence="10 11">
    <name type="scientific">Gemelliphila asaccharolytica</name>
    <dbReference type="NCBI Taxonomy" id="502393"/>
    <lineage>
        <taxon>Bacteria</taxon>
        <taxon>Bacillati</taxon>
        <taxon>Bacillota</taxon>
        <taxon>Bacilli</taxon>
        <taxon>Bacillales</taxon>
        <taxon>Gemellaceae</taxon>
        <taxon>Gemelliphila</taxon>
    </lineage>
</organism>
<dbReference type="SMART" id="SM00382">
    <property type="entry name" value="AAA"/>
    <property type="match status" value="1"/>
</dbReference>
<dbReference type="EMBL" id="LSDB01000076">
    <property type="protein sequence ID" value="KXB55053.1"/>
    <property type="molecule type" value="Genomic_DNA"/>
</dbReference>
<evidence type="ECO:0000313" key="11">
    <source>
        <dbReference type="Proteomes" id="UP000070467"/>
    </source>
</evidence>
<accession>A0ABR5TKB0</accession>
<evidence type="ECO:0000256" key="7">
    <source>
        <dbReference type="ARBA" id="ARBA00022970"/>
    </source>
</evidence>
<comment type="subcellular location">
    <subcellularLocation>
        <location evidence="1">Cell membrane</location>
        <topology evidence="1">Peripheral membrane protein</topology>
    </subcellularLocation>
</comment>
<dbReference type="SUPFAM" id="SSF52540">
    <property type="entry name" value="P-loop containing nucleoside triphosphate hydrolases"/>
    <property type="match status" value="1"/>
</dbReference>
<dbReference type="GO" id="GO:0005524">
    <property type="term" value="F:ATP binding"/>
    <property type="evidence" value="ECO:0007669"/>
    <property type="project" value="UniProtKB-KW"/>
</dbReference>
<name>A0ABR5TKB0_9BACL</name>
<evidence type="ECO:0000259" key="9">
    <source>
        <dbReference type="PROSITE" id="PS50893"/>
    </source>
</evidence>
<protein>
    <submittedName>
        <fullName evidence="10">Arginine ABC transporter, ATP-binding protein ArtM</fullName>
    </submittedName>
</protein>
<dbReference type="PANTHER" id="PTHR43166">
    <property type="entry name" value="AMINO ACID IMPORT ATP-BINDING PROTEIN"/>
    <property type="match status" value="1"/>
</dbReference>
<dbReference type="PANTHER" id="PTHR43166:SF9">
    <property type="entry name" value="GLUTAMATE_ASPARTATE IMPORT ATP-BINDING PROTEIN GLTL"/>
    <property type="match status" value="1"/>
</dbReference>
<dbReference type="Pfam" id="PF00005">
    <property type="entry name" value="ABC_tran"/>
    <property type="match status" value="1"/>
</dbReference>
<dbReference type="InterPro" id="IPR017871">
    <property type="entry name" value="ABC_transporter-like_CS"/>
</dbReference>
<evidence type="ECO:0000256" key="6">
    <source>
        <dbReference type="ARBA" id="ARBA00022840"/>
    </source>
</evidence>
<feature type="domain" description="ABC transporter" evidence="9">
    <location>
        <begin position="11"/>
        <end position="248"/>
    </location>
</feature>
<dbReference type="PIRSF" id="PIRSF039085">
    <property type="entry name" value="ABC_ATPase_HisP"/>
    <property type="match status" value="1"/>
</dbReference>
<gene>
    <name evidence="10" type="ORF">HMPREF1871_01225</name>
</gene>
<dbReference type="InterPro" id="IPR003593">
    <property type="entry name" value="AAA+_ATPase"/>
</dbReference>
<keyword evidence="7" id="KW-0029">Amino-acid transport</keyword>
<keyword evidence="11" id="KW-1185">Reference proteome</keyword>
<evidence type="ECO:0000256" key="2">
    <source>
        <dbReference type="ARBA" id="ARBA00005417"/>
    </source>
</evidence>
<dbReference type="PROSITE" id="PS00211">
    <property type="entry name" value="ABC_TRANSPORTER_1"/>
    <property type="match status" value="1"/>
</dbReference>
<evidence type="ECO:0000256" key="8">
    <source>
        <dbReference type="ARBA" id="ARBA00023136"/>
    </source>
</evidence>
<dbReference type="InterPro" id="IPR027417">
    <property type="entry name" value="P-loop_NTPase"/>
</dbReference>
<sequence>MQFHKRREAMLKLNNISKTINNNKILDAISLTVEEGEIVGLIGKSGSGKSTILRSISGLSGIDEGEIIYKGKVISSVEPLKHKTKLSVEIGMVFQQFNLFNHWNVLENIYKNLVIVKKENKQVAIEMAKKALNQVGLSELSNRKITSLSGGQKQRVAIARTIAMGNKVILFDEATSALDPQSSKEIMKLMLELKEKFKVTMIIVSHELKFIREICDKVYFIEKGKLIESGTSEEIFSNPKNEKTKEFLEDFIKN</sequence>
<dbReference type="InterPro" id="IPR030679">
    <property type="entry name" value="ABC_ATPase_HisP-typ"/>
</dbReference>
<keyword evidence="4" id="KW-1003">Cell membrane</keyword>
<keyword evidence="5" id="KW-0547">Nucleotide-binding</keyword>
<dbReference type="Gene3D" id="3.40.50.300">
    <property type="entry name" value="P-loop containing nucleotide triphosphate hydrolases"/>
    <property type="match status" value="1"/>
</dbReference>
<keyword evidence="6 10" id="KW-0067">ATP-binding</keyword>
<comment type="similarity">
    <text evidence="2">Belongs to the ABC transporter superfamily.</text>
</comment>
<dbReference type="PROSITE" id="PS50893">
    <property type="entry name" value="ABC_TRANSPORTER_2"/>
    <property type="match status" value="1"/>
</dbReference>
<dbReference type="InterPro" id="IPR050086">
    <property type="entry name" value="MetN_ABC_transporter-like"/>
</dbReference>
<reference evidence="10 11" key="1">
    <citation type="submission" date="2016-01" db="EMBL/GenBank/DDBJ databases">
        <authorList>
            <person name="Mitreva M."/>
            <person name="Pepin K.H."/>
            <person name="Mihindukulasuriya K.A."/>
            <person name="Fulton R."/>
            <person name="Fronick C."/>
            <person name="O'Laughlin M."/>
            <person name="Miner T."/>
            <person name="Herter B."/>
            <person name="Rosa B.A."/>
            <person name="Cordes M."/>
            <person name="Tomlinson C."/>
            <person name="Wollam A."/>
            <person name="Palsikar V.B."/>
            <person name="Mardis E.R."/>
            <person name="Wilson R.K."/>
        </authorList>
    </citation>
    <scope>NUCLEOTIDE SEQUENCE [LARGE SCALE GENOMIC DNA]</scope>
    <source>
        <strain evidence="10 11">KA00071</strain>
    </source>
</reference>